<reference evidence="1 2" key="1">
    <citation type="submission" date="2015-09" db="EMBL/GenBank/DDBJ databases">
        <title>Draft genome sequence of Kouleothrix aurantiaca JCM 19913.</title>
        <authorList>
            <person name="Hemp J."/>
        </authorList>
    </citation>
    <scope>NUCLEOTIDE SEQUENCE [LARGE SCALE GENOMIC DNA]</scope>
    <source>
        <strain evidence="1 2">COM-B</strain>
    </source>
</reference>
<accession>A0A0P9D1L1</accession>
<dbReference type="Proteomes" id="UP000050509">
    <property type="component" value="Unassembled WGS sequence"/>
</dbReference>
<keyword evidence="2" id="KW-1185">Reference proteome</keyword>
<dbReference type="PANTHER" id="PTHR43473">
    <property type="entry name" value="MAGNESIUM-CHELATASE SUBUNIT CHLD, CHLOROPLASTIC"/>
    <property type="match status" value="1"/>
</dbReference>
<dbReference type="Gene3D" id="3.40.50.410">
    <property type="entry name" value="von Willebrand factor, type A domain"/>
    <property type="match status" value="1"/>
</dbReference>
<sequence>CAALLGALEIAAQARGRGIHQTVLVLLTDGRANVGVRAERGGVATELQRLAGQVAAAGIHSLVIDTQRNYLSRGEARQLAGWLGGEYIYLPNASGAQIADAALGARTGDPA</sequence>
<organism evidence="1 2">
    <name type="scientific">Kouleothrix aurantiaca</name>
    <dbReference type="NCBI Taxonomy" id="186479"/>
    <lineage>
        <taxon>Bacteria</taxon>
        <taxon>Bacillati</taxon>
        <taxon>Chloroflexota</taxon>
        <taxon>Chloroflexia</taxon>
        <taxon>Chloroflexales</taxon>
        <taxon>Roseiflexineae</taxon>
        <taxon>Roseiflexaceae</taxon>
        <taxon>Kouleothrix</taxon>
    </lineage>
</organism>
<evidence type="ECO:0000313" key="1">
    <source>
        <dbReference type="EMBL" id="KPV49298.1"/>
    </source>
</evidence>
<gene>
    <name evidence="1" type="ORF">SE17_33450</name>
</gene>
<evidence type="ECO:0000313" key="2">
    <source>
        <dbReference type="Proteomes" id="UP000050509"/>
    </source>
</evidence>
<comment type="caution">
    <text evidence="1">The sequence shown here is derived from an EMBL/GenBank/DDBJ whole genome shotgun (WGS) entry which is preliminary data.</text>
</comment>
<dbReference type="InterPro" id="IPR036465">
    <property type="entry name" value="vWFA_dom_sf"/>
</dbReference>
<evidence type="ECO:0008006" key="3">
    <source>
        <dbReference type="Google" id="ProtNLM"/>
    </source>
</evidence>
<name>A0A0P9D1L1_9CHLR</name>
<dbReference type="PANTHER" id="PTHR43473:SF2">
    <property type="entry name" value="MAGNESIUM-CHELATASE SUBUNIT CHLD, CHLOROPLASTIC"/>
    <property type="match status" value="1"/>
</dbReference>
<protein>
    <recommendedName>
        <fullName evidence="3">Magnesium chelatase</fullName>
    </recommendedName>
</protein>
<dbReference type="EMBL" id="LJCR01002063">
    <property type="protein sequence ID" value="KPV49298.1"/>
    <property type="molecule type" value="Genomic_DNA"/>
</dbReference>
<feature type="non-terminal residue" evidence="1">
    <location>
        <position position="1"/>
    </location>
</feature>
<dbReference type="SUPFAM" id="SSF53300">
    <property type="entry name" value="vWA-like"/>
    <property type="match status" value="1"/>
</dbReference>
<proteinExistence type="predicted"/>
<dbReference type="AlphaFoldDB" id="A0A0P9D1L1"/>